<dbReference type="Pfam" id="PF07690">
    <property type="entry name" value="MFS_1"/>
    <property type="match status" value="1"/>
</dbReference>
<dbReference type="AlphaFoldDB" id="A0A0B8P0Q1"/>
<comment type="caution">
    <text evidence="8">The sequence shown here is derived from an EMBL/GenBank/DDBJ whole genome shotgun (WGS) entry which is preliminary data.</text>
</comment>
<evidence type="ECO:0000256" key="5">
    <source>
        <dbReference type="ARBA" id="ARBA00023136"/>
    </source>
</evidence>
<evidence type="ECO:0000256" key="1">
    <source>
        <dbReference type="ARBA" id="ARBA00004651"/>
    </source>
</evidence>
<feature type="transmembrane region" description="Helical" evidence="6">
    <location>
        <begin position="20"/>
        <end position="38"/>
    </location>
</feature>
<dbReference type="PANTHER" id="PTHR43124:SF3">
    <property type="entry name" value="CHLORAMPHENICOL EFFLUX PUMP RV0191"/>
    <property type="match status" value="1"/>
</dbReference>
<keyword evidence="9" id="KW-1185">Reference proteome</keyword>
<feature type="transmembrane region" description="Helical" evidence="6">
    <location>
        <begin position="108"/>
        <end position="130"/>
    </location>
</feature>
<dbReference type="PANTHER" id="PTHR43124">
    <property type="entry name" value="PURINE EFFLUX PUMP PBUE"/>
    <property type="match status" value="1"/>
</dbReference>
<comment type="subcellular location">
    <subcellularLocation>
        <location evidence="1">Cell membrane</location>
        <topology evidence="1">Multi-pass membrane protein</topology>
    </subcellularLocation>
</comment>
<keyword evidence="3 6" id="KW-0812">Transmembrane</keyword>
<dbReference type="GO" id="GO:0022857">
    <property type="term" value="F:transmembrane transporter activity"/>
    <property type="evidence" value="ECO:0007669"/>
    <property type="project" value="InterPro"/>
</dbReference>
<dbReference type="InterPro" id="IPR020846">
    <property type="entry name" value="MFS_dom"/>
</dbReference>
<evidence type="ECO:0000259" key="7">
    <source>
        <dbReference type="PROSITE" id="PS50850"/>
    </source>
</evidence>
<accession>A0A0B8P0Q1</accession>
<feature type="transmembrane region" description="Helical" evidence="6">
    <location>
        <begin position="45"/>
        <end position="66"/>
    </location>
</feature>
<dbReference type="GO" id="GO:0005886">
    <property type="term" value="C:plasma membrane"/>
    <property type="evidence" value="ECO:0007669"/>
    <property type="project" value="UniProtKB-SubCell"/>
</dbReference>
<keyword evidence="4 6" id="KW-1133">Transmembrane helix</keyword>
<dbReference type="Proteomes" id="UP000031671">
    <property type="component" value="Unassembled WGS sequence"/>
</dbReference>
<keyword evidence="5 6" id="KW-0472">Membrane</keyword>
<organism evidence="8 9">
    <name type="scientific">Vibrio ishigakensis</name>
    <dbReference type="NCBI Taxonomy" id="1481914"/>
    <lineage>
        <taxon>Bacteria</taxon>
        <taxon>Pseudomonadati</taxon>
        <taxon>Pseudomonadota</taxon>
        <taxon>Gammaproteobacteria</taxon>
        <taxon>Vibrionales</taxon>
        <taxon>Vibrionaceae</taxon>
        <taxon>Vibrio</taxon>
    </lineage>
</organism>
<reference evidence="8 9" key="2">
    <citation type="submission" date="2015-01" db="EMBL/GenBank/DDBJ databases">
        <authorList>
            <consortium name="NBRP consortium"/>
            <person name="Sawabe T."/>
            <person name="Meirelles P."/>
            <person name="Feng G."/>
            <person name="Sayaka M."/>
            <person name="Hattori M."/>
            <person name="Ohkuma M."/>
        </authorList>
    </citation>
    <scope>NUCLEOTIDE SEQUENCE [LARGE SCALE GENOMIC DNA]</scope>
    <source>
        <strain evidence="9">JCM 19231</strain>
    </source>
</reference>
<dbReference type="InterPro" id="IPR036259">
    <property type="entry name" value="MFS_trans_sf"/>
</dbReference>
<dbReference type="Gene3D" id="1.20.1250.20">
    <property type="entry name" value="MFS general substrate transporter like domains"/>
    <property type="match status" value="1"/>
</dbReference>
<dbReference type="SUPFAM" id="SSF103473">
    <property type="entry name" value="MFS general substrate transporter"/>
    <property type="match status" value="1"/>
</dbReference>
<dbReference type="EMBL" id="BBRZ01000237">
    <property type="protein sequence ID" value="GAM59791.1"/>
    <property type="molecule type" value="Genomic_DNA"/>
</dbReference>
<feature type="domain" description="Major facilitator superfamily (MFS) profile" evidence="7">
    <location>
        <begin position="1"/>
        <end position="147"/>
    </location>
</feature>
<evidence type="ECO:0000313" key="8">
    <source>
        <dbReference type="EMBL" id="GAM59791.1"/>
    </source>
</evidence>
<protein>
    <submittedName>
        <fullName evidence="8">MFS transporter</fullName>
    </submittedName>
</protein>
<proteinExistence type="predicted"/>
<reference evidence="8 9" key="1">
    <citation type="submission" date="2015-01" db="EMBL/GenBank/DDBJ databases">
        <title>Vibrio sp. C1 JCM 19231 whole genome shotgun sequence.</title>
        <authorList>
            <person name="Sawabe T."/>
            <person name="Meirelles P."/>
            <person name="Feng G."/>
            <person name="Sayaka M."/>
            <person name="Hattori M."/>
            <person name="Ohkuma M."/>
        </authorList>
    </citation>
    <scope>NUCLEOTIDE SEQUENCE [LARGE SCALE GENOMIC DNA]</scope>
    <source>
        <strain evidence="9">JCM 19231</strain>
    </source>
</reference>
<dbReference type="InterPro" id="IPR011701">
    <property type="entry name" value="MFS"/>
</dbReference>
<dbReference type="PROSITE" id="PS50850">
    <property type="entry name" value="MFS"/>
    <property type="match status" value="1"/>
</dbReference>
<evidence type="ECO:0000256" key="3">
    <source>
        <dbReference type="ARBA" id="ARBA00022692"/>
    </source>
</evidence>
<feature type="transmembrane region" description="Helical" evidence="6">
    <location>
        <begin position="78"/>
        <end position="96"/>
    </location>
</feature>
<evidence type="ECO:0000256" key="2">
    <source>
        <dbReference type="ARBA" id="ARBA00022475"/>
    </source>
</evidence>
<name>A0A0B8P0Q1_9VIBR</name>
<sequence>MTQVSESLHITEGQAGNLITAYALAIVVGGPILMLALSKVDKRKALLSLLGLFILGNLISATTHSYHLLLLSRVLSGLTQGPFYGIGAVVATQLVSEKMAGRAVGQMFAGLTLATCLAYLLALGLAMSLAGTQPSGRLPYLEYWQRY</sequence>
<gene>
    <name evidence="8" type="ORF">JCM19231_3453</name>
</gene>
<keyword evidence="2" id="KW-1003">Cell membrane</keyword>
<dbReference type="InterPro" id="IPR050189">
    <property type="entry name" value="MFS_Efflux_Transporters"/>
</dbReference>
<evidence type="ECO:0000313" key="9">
    <source>
        <dbReference type="Proteomes" id="UP000031671"/>
    </source>
</evidence>
<evidence type="ECO:0000256" key="6">
    <source>
        <dbReference type="SAM" id="Phobius"/>
    </source>
</evidence>
<evidence type="ECO:0000256" key="4">
    <source>
        <dbReference type="ARBA" id="ARBA00022989"/>
    </source>
</evidence>